<organism evidence="1 2">
    <name type="scientific">Hypsibius exemplaris</name>
    <name type="common">Freshwater tardigrade</name>
    <dbReference type="NCBI Taxonomy" id="2072580"/>
    <lineage>
        <taxon>Eukaryota</taxon>
        <taxon>Metazoa</taxon>
        <taxon>Ecdysozoa</taxon>
        <taxon>Tardigrada</taxon>
        <taxon>Eutardigrada</taxon>
        <taxon>Parachela</taxon>
        <taxon>Hypsibioidea</taxon>
        <taxon>Hypsibiidae</taxon>
        <taxon>Hypsibius</taxon>
    </lineage>
</organism>
<accession>A0A1W0X1X6</accession>
<evidence type="ECO:0000313" key="2">
    <source>
        <dbReference type="Proteomes" id="UP000192578"/>
    </source>
</evidence>
<dbReference type="AlphaFoldDB" id="A0A1W0X1X6"/>
<sequence>MIHINQAIRIILTLHQRHLPQLPVKYPHFSLLAQQNYLAIRYRTLKHPSDRPQRPWSPTLQAGEYFVLKIVRGRGFPVLGQGTGAERRLFDSFPDNRPVTAVFIDLSTCRPRHPLHLRQRRANEPREEEKLIYESHIHGAG</sequence>
<comment type="caution">
    <text evidence="1">The sequence shown here is derived from an EMBL/GenBank/DDBJ whole genome shotgun (WGS) entry which is preliminary data.</text>
</comment>
<reference evidence="2" key="1">
    <citation type="submission" date="2017-01" db="EMBL/GenBank/DDBJ databases">
        <title>Comparative genomics of anhydrobiosis in the tardigrade Hypsibius dujardini.</title>
        <authorList>
            <person name="Yoshida Y."/>
            <person name="Koutsovoulos G."/>
            <person name="Laetsch D."/>
            <person name="Stevens L."/>
            <person name="Kumar S."/>
            <person name="Horikawa D."/>
            <person name="Ishino K."/>
            <person name="Komine S."/>
            <person name="Tomita M."/>
            <person name="Blaxter M."/>
            <person name="Arakawa K."/>
        </authorList>
    </citation>
    <scope>NUCLEOTIDE SEQUENCE [LARGE SCALE GENOMIC DNA]</scope>
    <source>
        <strain evidence="2">Z151</strain>
    </source>
</reference>
<proteinExistence type="predicted"/>
<dbReference type="Proteomes" id="UP000192578">
    <property type="component" value="Unassembled WGS sequence"/>
</dbReference>
<evidence type="ECO:0000313" key="1">
    <source>
        <dbReference type="EMBL" id="OQV21479.1"/>
    </source>
</evidence>
<protein>
    <submittedName>
        <fullName evidence="1">Uncharacterized protein</fullName>
    </submittedName>
</protein>
<keyword evidence="2" id="KW-1185">Reference proteome</keyword>
<name>A0A1W0X1X6_HYPEX</name>
<gene>
    <name evidence="1" type="ORF">BV898_04683</name>
</gene>
<dbReference type="EMBL" id="MTYJ01000023">
    <property type="protein sequence ID" value="OQV21479.1"/>
    <property type="molecule type" value="Genomic_DNA"/>
</dbReference>